<feature type="region of interest" description="Disordered" evidence="1">
    <location>
        <begin position="1"/>
        <end position="109"/>
    </location>
</feature>
<keyword evidence="2" id="KW-0808">Transferase</keyword>
<dbReference type="Proteomes" id="UP000027121">
    <property type="component" value="Chromosome"/>
</dbReference>
<keyword evidence="3" id="KW-1185">Reference proteome</keyword>
<protein>
    <submittedName>
        <fullName evidence="2">Serine kinase/phosphatase</fullName>
    </submittedName>
</protein>
<evidence type="ECO:0000313" key="3">
    <source>
        <dbReference type="Proteomes" id="UP000027121"/>
    </source>
</evidence>
<proteinExistence type="predicted"/>
<name>A0AAP0SKZ1_9PSED</name>
<evidence type="ECO:0000313" key="2">
    <source>
        <dbReference type="EMBL" id="KDO01959.1"/>
    </source>
</evidence>
<organism evidence="2 3">
    <name type="scientific">Pseudomonas donghuensis</name>
    <dbReference type="NCBI Taxonomy" id="1163398"/>
    <lineage>
        <taxon>Bacteria</taxon>
        <taxon>Pseudomonadati</taxon>
        <taxon>Pseudomonadota</taxon>
        <taxon>Gammaproteobacteria</taxon>
        <taxon>Pseudomonadales</taxon>
        <taxon>Pseudomonadaceae</taxon>
        <taxon>Pseudomonas</taxon>
    </lineage>
</organism>
<dbReference type="GO" id="GO:0016301">
    <property type="term" value="F:kinase activity"/>
    <property type="evidence" value="ECO:0007669"/>
    <property type="project" value="UniProtKB-KW"/>
</dbReference>
<reference evidence="2 3" key="2">
    <citation type="journal article" date="2016" name="Front. Microbiol.">
        <title>When Genome-Based Approach Meets the 'Old but Good': Revealing Genes Involved in the Antibacterial Activity of Pseudomonas sp. P482 against Soft Rot Pathogens.</title>
        <authorList>
            <person name="Krzyzanowska D.M."/>
            <person name="Ossowicki A."/>
            <person name="Rajewska M."/>
            <person name="Maciag T."/>
            <person name="Jablonska M."/>
            <person name="Obuchowski M."/>
            <person name="Heeb S."/>
            <person name="Jafra S."/>
        </authorList>
    </citation>
    <scope>NUCLEOTIDE SEQUENCE [LARGE SCALE GENOMIC DNA]</scope>
    <source>
        <strain evidence="2 3">P482</strain>
    </source>
</reference>
<dbReference type="RefSeq" id="WP_036993810.1">
    <property type="nucleotide sequence ID" value="NZ_CATKPL010000011.1"/>
</dbReference>
<dbReference type="GeneID" id="98281488"/>
<evidence type="ECO:0000256" key="1">
    <source>
        <dbReference type="SAM" id="MobiDB-lite"/>
    </source>
</evidence>
<reference evidence="2 3" key="1">
    <citation type="journal article" date="2014" name="Genome Announc.">
        <title>Genome Sequence of Pseudomonas sp. Strain P482, a Tomato Rhizosphere Isolate with Broad-Spectrum Antimicrobial Activity.</title>
        <authorList>
            <person name="Krzyzanowska D.M."/>
            <person name="Ossowicki A."/>
            <person name="Jafra S."/>
        </authorList>
    </citation>
    <scope>NUCLEOTIDE SEQUENCE [LARGE SCALE GENOMIC DNA]</scope>
    <source>
        <strain evidence="2 3">P482</strain>
    </source>
</reference>
<feature type="compositionally biased region" description="Basic and acidic residues" evidence="1">
    <location>
        <begin position="91"/>
        <end position="109"/>
    </location>
</feature>
<keyword evidence="2" id="KW-0418">Kinase</keyword>
<dbReference type="KEGG" id="pdw:BV82_0092"/>
<sequence length="109" mass="11835">MSQKHRPLHAPQPAPSDEDEDEDPMGSVEELHFDEDTPNVDVGFDPTDDDLEPETLIPEDGARSANEPGANHPADWDLSVVDQGDIGGGKGLDEAELARRDPLDGKPER</sequence>
<accession>A0AAP0SKZ1</accession>
<dbReference type="AlphaFoldDB" id="A0AAP0SKZ1"/>
<dbReference type="EMBL" id="CP071706">
    <property type="protein sequence ID" value="KDO01959.1"/>
    <property type="molecule type" value="Genomic_DNA"/>
</dbReference>
<gene>
    <name evidence="2" type="ORF">BV82_0092</name>
</gene>